<dbReference type="EMBL" id="JABMCG010000126">
    <property type="protein sequence ID" value="NUU29609.1"/>
    <property type="molecule type" value="Genomic_DNA"/>
</dbReference>
<dbReference type="Gene3D" id="3.40.50.150">
    <property type="entry name" value="Vaccinia Virus protein VP39"/>
    <property type="match status" value="1"/>
</dbReference>
<gene>
    <name evidence="1" type="ORF">HP467_16080</name>
</gene>
<proteinExistence type="predicted"/>
<accession>A0A850DXT8</accession>
<evidence type="ECO:0000313" key="1">
    <source>
        <dbReference type="EMBL" id="NUU29609.1"/>
    </source>
</evidence>
<dbReference type="AlphaFoldDB" id="A0A850DXT8"/>
<dbReference type="InterPro" id="IPR029063">
    <property type="entry name" value="SAM-dependent_MTases_sf"/>
</dbReference>
<keyword evidence="1" id="KW-0808">Transferase</keyword>
<dbReference type="RefSeq" id="WP_175326812.1">
    <property type="nucleotide sequence ID" value="NZ_BAAAWP010000001.1"/>
</dbReference>
<reference evidence="1 2" key="1">
    <citation type="submission" date="2020-05" db="EMBL/GenBank/DDBJ databases">
        <title>Genome Sequencing of Type Strains.</title>
        <authorList>
            <person name="Lemaire J.F."/>
            <person name="Inderbitzin P."/>
            <person name="Gregorio O.A."/>
            <person name="Collins S.B."/>
            <person name="Wespe N."/>
            <person name="Knight-Connoni V."/>
        </authorList>
    </citation>
    <scope>NUCLEOTIDE SEQUENCE [LARGE SCALE GENOMIC DNA]</scope>
    <source>
        <strain evidence="1 2">DSM 20512</strain>
    </source>
</reference>
<dbReference type="Proteomes" id="UP000539146">
    <property type="component" value="Unassembled WGS sequence"/>
</dbReference>
<dbReference type="GO" id="GO:0008168">
    <property type="term" value="F:methyltransferase activity"/>
    <property type="evidence" value="ECO:0007669"/>
    <property type="project" value="UniProtKB-KW"/>
</dbReference>
<comment type="caution">
    <text evidence="1">The sequence shown here is derived from an EMBL/GenBank/DDBJ whole genome shotgun (WGS) entry which is preliminary data.</text>
</comment>
<organism evidence="1 2">
    <name type="scientific">Curtobacterium citreum</name>
    <dbReference type="NCBI Taxonomy" id="2036"/>
    <lineage>
        <taxon>Bacteria</taxon>
        <taxon>Bacillati</taxon>
        <taxon>Actinomycetota</taxon>
        <taxon>Actinomycetes</taxon>
        <taxon>Micrococcales</taxon>
        <taxon>Microbacteriaceae</taxon>
        <taxon>Curtobacterium</taxon>
    </lineage>
</organism>
<evidence type="ECO:0000313" key="2">
    <source>
        <dbReference type="Proteomes" id="UP000539146"/>
    </source>
</evidence>
<name>A0A850DXT8_9MICO</name>
<keyword evidence="1" id="KW-0489">Methyltransferase</keyword>
<sequence>MIGAASVRDRRPEPVFARAVRSAVGPARTVLALDGTPYAPADREVLAVGLDGPLPSADAAVVALSPGVWPAVQVRLAEVRRAVAGPVVVLTIDPERVQDHWLTEYAPAVSAGWADGYPGLDSLGAALGGTVETTRLPVPFTCVEGFPEAFYARPERLLDPGTRAADPAWDALDDLTARRAVAALRTALETGEWDRRYGHLRRQPTYDGSVVLLRSA</sequence>
<dbReference type="GO" id="GO:0032259">
    <property type="term" value="P:methylation"/>
    <property type="evidence" value="ECO:0007669"/>
    <property type="project" value="UniProtKB-KW"/>
</dbReference>
<protein>
    <submittedName>
        <fullName evidence="1">SAM-dependent methyltransferase</fullName>
    </submittedName>
</protein>